<name>T1HIK7_RHOPR</name>
<protein>
    <submittedName>
        <fullName evidence="1">Uncharacterized protein</fullName>
    </submittedName>
</protein>
<dbReference type="HOGENOM" id="CLU_1697703_0_0_1"/>
<dbReference type="EnsemblMetazoa" id="RPRC003880-RA">
    <property type="protein sequence ID" value="RPRC003880-PA"/>
    <property type="gene ID" value="RPRC003880"/>
</dbReference>
<dbReference type="Proteomes" id="UP000015103">
    <property type="component" value="Unassembled WGS sequence"/>
</dbReference>
<organism evidence="1 2">
    <name type="scientific">Rhodnius prolixus</name>
    <name type="common">Triatomid bug</name>
    <dbReference type="NCBI Taxonomy" id="13249"/>
    <lineage>
        <taxon>Eukaryota</taxon>
        <taxon>Metazoa</taxon>
        <taxon>Ecdysozoa</taxon>
        <taxon>Arthropoda</taxon>
        <taxon>Hexapoda</taxon>
        <taxon>Insecta</taxon>
        <taxon>Pterygota</taxon>
        <taxon>Neoptera</taxon>
        <taxon>Paraneoptera</taxon>
        <taxon>Hemiptera</taxon>
        <taxon>Heteroptera</taxon>
        <taxon>Panheteroptera</taxon>
        <taxon>Cimicomorpha</taxon>
        <taxon>Reduviidae</taxon>
        <taxon>Triatominae</taxon>
        <taxon>Rhodnius</taxon>
    </lineage>
</organism>
<dbReference type="EMBL" id="ACPB03016811">
    <property type="status" value="NOT_ANNOTATED_CDS"/>
    <property type="molecule type" value="Genomic_DNA"/>
</dbReference>
<keyword evidence="2" id="KW-1185">Reference proteome</keyword>
<accession>T1HIK7</accession>
<proteinExistence type="predicted"/>
<reference evidence="1" key="1">
    <citation type="submission" date="2015-05" db="UniProtKB">
        <authorList>
            <consortium name="EnsemblMetazoa"/>
        </authorList>
    </citation>
    <scope>IDENTIFICATION</scope>
</reference>
<sequence>MKLLLIATIALVCCLYAAQADQFGTGREDTNRRSPDDFPDFIGMATKNLAEDEKDWSDAANLHSVIGRRSRLIPGIVPGNVSRQIISKSGLNISAGGEKLPTGNTLAGVSCITGAGHEANSVSIVVEDDLESFWRQDFEQENLYRMEESQRIFYI</sequence>
<evidence type="ECO:0000313" key="1">
    <source>
        <dbReference type="EnsemblMetazoa" id="RPRC003880-PA"/>
    </source>
</evidence>
<evidence type="ECO:0000313" key="2">
    <source>
        <dbReference type="Proteomes" id="UP000015103"/>
    </source>
</evidence>
<dbReference type="EMBL" id="ACPB03016810">
    <property type="status" value="NOT_ANNOTATED_CDS"/>
    <property type="molecule type" value="Genomic_DNA"/>
</dbReference>
<dbReference type="VEuPathDB" id="VectorBase:RPRC003880"/>
<dbReference type="AlphaFoldDB" id="T1HIK7"/>
<dbReference type="InParanoid" id="T1HIK7"/>